<feature type="signal peptide" evidence="1">
    <location>
        <begin position="1"/>
        <end position="17"/>
    </location>
</feature>
<sequence length="58" mass="6985">MMPKRIFIQIIIGRVLANDIYMGAHCIPTRDQRHWDWICKLIYNLSSTTKNYSNFFHL</sequence>
<keyword evidence="2" id="KW-0804">Transcription</keyword>
<reference evidence="2" key="1">
    <citation type="submission" date="2020-07" db="EMBL/GenBank/DDBJ databases">
        <title>Ethylene signaling mediates host invasion by parasitic plants.</title>
        <authorList>
            <person name="Yoshida S."/>
        </authorList>
    </citation>
    <scope>NUCLEOTIDE SEQUENCE</scope>
    <source>
        <strain evidence="2">Okayama</strain>
    </source>
</reference>
<keyword evidence="1" id="KW-0732">Signal</keyword>
<dbReference type="OrthoDB" id="1935921at2759"/>
<evidence type="ECO:0000313" key="3">
    <source>
        <dbReference type="Proteomes" id="UP000653305"/>
    </source>
</evidence>
<dbReference type="GO" id="GO:0000428">
    <property type="term" value="C:DNA-directed RNA polymerase complex"/>
    <property type="evidence" value="ECO:0007669"/>
    <property type="project" value="UniProtKB-KW"/>
</dbReference>
<feature type="chain" id="PRO_5032919677" evidence="1">
    <location>
        <begin position="18"/>
        <end position="58"/>
    </location>
</feature>
<dbReference type="AlphaFoldDB" id="A0A830CC40"/>
<organism evidence="2 3">
    <name type="scientific">Phtheirospermum japonicum</name>
    <dbReference type="NCBI Taxonomy" id="374723"/>
    <lineage>
        <taxon>Eukaryota</taxon>
        <taxon>Viridiplantae</taxon>
        <taxon>Streptophyta</taxon>
        <taxon>Embryophyta</taxon>
        <taxon>Tracheophyta</taxon>
        <taxon>Spermatophyta</taxon>
        <taxon>Magnoliopsida</taxon>
        <taxon>eudicotyledons</taxon>
        <taxon>Gunneridae</taxon>
        <taxon>Pentapetalae</taxon>
        <taxon>asterids</taxon>
        <taxon>lamiids</taxon>
        <taxon>Lamiales</taxon>
        <taxon>Orobanchaceae</taxon>
        <taxon>Orobanchaceae incertae sedis</taxon>
        <taxon>Phtheirospermum</taxon>
    </lineage>
</organism>
<protein>
    <submittedName>
        <fullName evidence="2">DNA-directed RNA polymerase subunit beta</fullName>
    </submittedName>
</protein>
<proteinExistence type="predicted"/>
<evidence type="ECO:0000256" key="1">
    <source>
        <dbReference type="SAM" id="SignalP"/>
    </source>
</evidence>
<name>A0A830CC40_9LAMI</name>
<accession>A0A830CC40</accession>
<keyword evidence="2" id="KW-0240">DNA-directed RNA polymerase</keyword>
<evidence type="ECO:0000313" key="2">
    <source>
        <dbReference type="EMBL" id="GFP94598.1"/>
    </source>
</evidence>
<keyword evidence="3" id="KW-1185">Reference proteome</keyword>
<comment type="caution">
    <text evidence="2">The sequence shown here is derived from an EMBL/GenBank/DDBJ whole genome shotgun (WGS) entry which is preliminary data.</text>
</comment>
<gene>
    <name evidence="2" type="ORF">PHJA_001604200</name>
</gene>
<dbReference type="Proteomes" id="UP000653305">
    <property type="component" value="Unassembled WGS sequence"/>
</dbReference>
<dbReference type="EMBL" id="BMAC01000357">
    <property type="protein sequence ID" value="GFP94598.1"/>
    <property type="molecule type" value="Genomic_DNA"/>
</dbReference>